<keyword evidence="1" id="KW-0378">Hydrolase</keyword>
<keyword evidence="1" id="KW-0255">Endonuclease</keyword>
<organism evidence="1 2">
    <name type="scientific">Vibrio splendidus</name>
    <dbReference type="NCBI Taxonomy" id="29497"/>
    <lineage>
        <taxon>Bacteria</taxon>
        <taxon>Pseudomonadati</taxon>
        <taxon>Pseudomonadota</taxon>
        <taxon>Gammaproteobacteria</taxon>
        <taxon>Vibrionales</taxon>
        <taxon>Vibrionaceae</taxon>
        <taxon>Vibrio</taxon>
    </lineage>
</organism>
<reference evidence="1" key="1">
    <citation type="submission" date="2023-07" db="EMBL/GenBank/DDBJ databases">
        <title>Genome content predicts the carbon catabolic preferences of heterotrophic bacteria.</title>
        <authorList>
            <person name="Gralka M."/>
        </authorList>
    </citation>
    <scope>NUCLEOTIDE SEQUENCE</scope>
    <source>
        <strain evidence="1">6E02</strain>
    </source>
</reference>
<dbReference type="EMBL" id="JAUYVL010000001">
    <property type="protein sequence ID" value="MDP2499790.1"/>
    <property type="molecule type" value="Genomic_DNA"/>
</dbReference>
<comment type="caution">
    <text evidence="1">The sequence shown here is derived from an EMBL/GenBank/DDBJ whole genome shotgun (WGS) entry which is preliminary data.</text>
</comment>
<dbReference type="RefSeq" id="WP_102561825.1">
    <property type="nucleotide sequence ID" value="NZ_CAWNTD010000166.1"/>
</dbReference>
<name>A0AB35MUA9_VIBSP</name>
<dbReference type="Proteomes" id="UP001177935">
    <property type="component" value="Unassembled WGS sequence"/>
</dbReference>
<keyword evidence="1" id="KW-0540">Nuclease</keyword>
<dbReference type="GO" id="GO:0016787">
    <property type="term" value="F:hydrolase activity"/>
    <property type="evidence" value="ECO:0007669"/>
    <property type="project" value="UniProtKB-KW"/>
</dbReference>
<evidence type="ECO:0000313" key="1">
    <source>
        <dbReference type="EMBL" id="MDP2499790.1"/>
    </source>
</evidence>
<protein>
    <submittedName>
        <fullName evidence="1">LlaJI family restriction endonuclease</fullName>
        <ecNumber evidence="1">3.1.21.-</ecNumber>
    </submittedName>
</protein>
<gene>
    <name evidence="1" type="ORF">Q8W42_03625</name>
</gene>
<dbReference type="AlphaFoldDB" id="A0AB35MUA9"/>
<dbReference type="InterPro" id="IPR018579">
    <property type="entry name" value="Restrct_endonuc_II_LlaJI"/>
</dbReference>
<dbReference type="EC" id="3.1.21.-" evidence="1"/>
<accession>A0AB35MUA9</accession>
<dbReference type="GO" id="GO:0004519">
    <property type="term" value="F:endonuclease activity"/>
    <property type="evidence" value="ECO:0007669"/>
    <property type="project" value="UniProtKB-KW"/>
</dbReference>
<sequence>MQLNNILYLSDRSFLEDPSIPRSVLDELQNQGLIAPDMRRIHFCGVVPYSDGIAVFLPRNHLASIEDGGIAGYYLVQALLKYYQDKDSGIYAQENGTEVIGGRALSLAISLIDDYRSNGLYVRRVKENTVNSGKVNWSRTIARSSSYPANSGSVYLELHSSRAKYLTHCETAKIHAEVVKELLSDYGSLWFGTFSHSDLKVESLVSSIGSTEAKLLYLEQQLQLSYSERDMFLIKALIKYLRVKKGNEVNCVLIGVRKFHNLWESMLDQCLIGKYPVNSKLPVPIYQTNEGDFITVAQKGQRTDTVLKHEQENKFAVVDAKYYSATSPSTAPGWSDLVKQFFYQQAIHELEGKDTPVSNHFIFPGSTQKLKSAHVAKRGVDVRSVDECIPRYATIHCHYQDPIRLLEVYVKGERLTQLTQEIFNS</sequence>
<dbReference type="Pfam" id="PF09563">
    <property type="entry name" value="RE_LlaJI"/>
    <property type="match status" value="1"/>
</dbReference>
<proteinExistence type="predicted"/>
<evidence type="ECO:0000313" key="2">
    <source>
        <dbReference type="Proteomes" id="UP001177935"/>
    </source>
</evidence>